<evidence type="ECO:0000256" key="3">
    <source>
        <dbReference type="ARBA" id="ARBA00022771"/>
    </source>
</evidence>
<feature type="region of interest" description="Disordered" evidence="6">
    <location>
        <begin position="142"/>
        <end position="161"/>
    </location>
</feature>
<keyword evidence="5" id="KW-0968">Cytoplasmic vesicle</keyword>
<dbReference type="SUPFAM" id="SSF57850">
    <property type="entry name" value="RING/U-box"/>
    <property type="match status" value="1"/>
</dbReference>
<dbReference type="PROSITE" id="PS01357">
    <property type="entry name" value="ZF_ZZ_1"/>
    <property type="match status" value="1"/>
</dbReference>
<dbReference type="InterPro" id="IPR015940">
    <property type="entry name" value="UBA"/>
</dbReference>
<dbReference type="InterPro" id="IPR032350">
    <property type="entry name" value="Nbr1_FW"/>
</dbReference>
<feature type="compositionally biased region" description="Low complexity" evidence="6">
    <location>
        <begin position="103"/>
        <end position="114"/>
    </location>
</feature>
<keyword evidence="4" id="KW-0862">Zinc</keyword>
<keyword evidence="2" id="KW-0479">Metal-binding</keyword>
<protein>
    <recommendedName>
        <fullName evidence="7">UBA domain-containing protein</fullName>
    </recommendedName>
</protein>
<dbReference type="PANTHER" id="PTHR20930">
    <property type="entry name" value="OVARIAN CARCINOMA ANTIGEN CA125-RELATED"/>
    <property type="match status" value="1"/>
</dbReference>
<sequence>MSMEKPRFKVRAQLPDEESPHTFTIMPSVAFPMLHTHLKEISGLSQIIVTYQDEEGDDVTLTNEEEFTEAKRMLDLGNILSLRLTVTAGPNATPYKKEEPVITTTSRPQPTPRSAGKTKKTGYYPELAEELGEMLHVSTPKESVPVNRNTQTTPDLTNNKSEWTDSFLSTASKEITNVLDSLLKSVTAEPSSLMKTSSSSMCHTGILCKLCNKTIIGNRYKCGNCAEFDLCELCLLNPDAHDPTHILMLIRLPCPGAGYIDDEPVPMLRENIYQPNDNNEEKLFKQFYADKQANKKAKKALKLERKIKKMILPQHVEAKVGALQSDIELRRKEIKELRGKIRSTKKGVGVFSEDIALQEPSQDFSVRILRDTSECAVVLPMSRGSCKWLVENNGDSFWTSVRFHCVSGNLLTDERQISLPFCSQGDQIELEVPFTAPEIQGYYYSKWRLSHHGKAFGPSFKAECRVIFEHVLSDKNVEVDSGAEDDEDLASADQGFAIRAYPGAGGMQQPLIAISHEDYLEDNSLQALPREDTDSIDLDATELIQEHDRNSPLFSDSDHEFLHDAIDITPSSPPPTRLISNGDTASVASSSADSFIVVQMPDSFDPDKPMYLSQGNETIPAKIVPDATKEQIYEDSNDYSPLSSLELVSPSISPSAPPAFTTHSPQPNVSITSRSSVSPMSSIKSFVSSVVDKLDDSLTRSLTPKVQQKEELFSSCEDFSPIEFDFSQTTSMSSVTQEYTAPVDLTTPLSTSQTVNISPPIYEFNFDLPPSESFMVPNSDTTPCEAKPAVTEDTDLWLSQSSGAVCSKEQDPTKWIASNEAFPNLSLTSEEEAWIAPSANWKPKQPTTLLERLMKMGFCNRELNIKLLEEYNNELELVINALIEESQAPWVH</sequence>
<dbReference type="InterPro" id="IPR009060">
    <property type="entry name" value="UBA-like_sf"/>
</dbReference>
<proteinExistence type="predicted"/>
<dbReference type="InterPro" id="IPR000433">
    <property type="entry name" value="Znf_ZZ"/>
</dbReference>
<dbReference type="InterPro" id="IPR000270">
    <property type="entry name" value="PB1_dom"/>
</dbReference>
<feature type="compositionally biased region" description="Polar residues" evidence="6">
    <location>
        <begin position="146"/>
        <end position="161"/>
    </location>
</feature>
<dbReference type="Gene3D" id="3.10.20.90">
    <property type="entry name" value="Phosphatidylinositol 3-kinase Catalytic Subunit, Chain A, domain 1"/>
    <property type="match status" value="1"/>
</dbReference>
<organism evidence="8 9">
    <name type="scientific">Oopsacas minuta</name>
    <dbReference type="NCBI Taxonomy" id="111878"/>
    <lineage>
        <taxon>Eukaryota</taxon>
        <taxon>Metazoa</taxon>
        <taxon>Porifera</taxon>
        <taxon>Hexactinellida</taxon>
        <taxon>Hexasterophora</taxon>
        <taxon>Lyssacinosida</taxon>
        <taxon>Leucopsacidae</taxon>
        <taxon>Oopsacas</taxon>
    </lineage>
</organism>
<evidence type="ECO:0000259" key="7">
    <source>
        <dbReference type="PROSITE" id="PS50030"/>
    </source>
</evidence>
<feature type="domain" description="UBA" evidence="7">
    <location>
        <begin position="843"/>
        <end position="885"/>
    </location>
</feature>
<evidence type="ECO:0000256" key="6">
    <source>
        <dbReference type="SAM" id="MobiDB-lite"/>
    </source>
</evidence>
<dbReference type="CDD" id="cd05992">
    <property type="entry name" value="PB1"/>
    <property type="match status" value="1"/>
</dbReference>
<dbReference type="SMART" id="SM00291">
    <property type="entry name" value="ZnF_ZZ"/>
    <property type="match status" value="1"/>
</dbReference>
<dbReference type="AlphaFoldDB" id="A0AAV7KDU3"/>
<dbReference type="GO" id="GO:0043130">
    <property type="term" value="F:ubiquitin binding"/>
    <property type="evidence" value="ECO:0007669"/>
    <property type="project" value="TreeGrafter"/>
</dbReference>
<evidence type="ECO:0000313" key="9">
    <source>
        <dbReference type="Proteomes" id="UP001165289"/>
    </source>
</evidence>
<reference evidence="8 9" key="1">
    <citation type="journal article" date="2023" name="BMC Biol.">
        <title>The compact genome of the sponge Oopsacas minuta (Hexactinellida) is lacking key metazoan core genes.</title>
        <authorList>
            <person name="Santini S."/>
            <person name="Schenkelaars Q."/>
            <person name="Jourda C."/>
            <person name="Duchesne M."/>
            <person name="Belahbib H."/>
            <person name="Rocher C."/>
            <person name="Selva M."/>
            <person name="Riesgo A."/>
            <person name="Vervoort M."/>
            <person name="Leys S.P."/>
            <person name="Kodjabachian L."/>
            <person name="Le Bivic A."/>
            <person name="Borchiellini C."/>
            <person name="Claverie J.M."/>
            <person name="Renard E."/>
        </authorList>
    </citation>
    <scope>NUCLEOTIDE SEQUENCE [LARGE SCALE GENOMIC DNA]</scope>
    <source>
        <strain evidence="8">SPO-2</strain>
    </source>
</reference>
<keyword evidence="3" id="KW-0863">Zinc-finger</keyword>
<dbReference type="CDD" id="cd14319">
    <property type="entry name" value="UBA_NBR1"/>
    <property type="match status" value="1"/>
</dbReference>
<dbReference type="Gene3D" id="3.30.60.90">
    <property type="match status" value="1"/>
</dbReference>
<comment type="subcellular location">
    <subcellularLocation>
        <location evidence="1">Cytoplasmic vesicle</location>
        <location evidence="1">Autophagosome</location>
    </subcellularLocation>
</comment>
<accession>A0AAV7KDU3</accession>
<dbReference type="PROSITE" id="PS50030">
    <property type="entry name" value="UBA"/>
    <property type="match status" value="1"/>
</dbReference>
<evidence type="ECO:0000256" key="5">
    <source>
        <dbReference type="ARBA" id="ARBA00023329"/>
    </source>
</evidence>
<dbReference type="Pfam" id="PF00564">
    <property type="entry name" value="PB1"/>
    <property type="match status" value="1"/>
</dbReference>
<gene>
    <name evidence="8" type="ORF">LOD99_14746</name>
</gene>
<dbReference type="Pfam" id="PF16158">
    <property type="entry name" value="N_BRCA1_IG"/>
    <property type="match status" value="1"/>
</dbReference>
<dbReference type="SUPFAM" id="SSF46934">
    <property type="entry name" value="UBA-like"/>
    <property type="match status" value="1"/>
</dbReference>
<evidence type="ECO:0000256" key="1">
    <source>
        <dbReference type="ARBA" id="ARBA00004419"/>
    </source>
</evidence>
<dbReference type="SUPFAM" id="SSF54277">
    <property type="entry name" value="CAD &amp; PB1 domains"/>
    <property type="match status" value="1"/>
</dbReference>
<dbReference type="SMART" id="SM00666">
    <property type="entry name" value="PB1"/>
    <property type="match status" value="1"/>
</dbReference>
<dbReference type="InterPro" id="IPR043145">
    <property type="entry name" value="Znf_ZZ_sf"/>
</dbReference>
<dbReference type="Gene3D" id="1.10.8.10">
    <property type="entry name" value="DNA helicase RuvA subunit, C-terminal domain"/>
    <property type="match status" value="1"/>
</dbReference>
<dbReference type="InterPro" id="IPR013783">
    <property type="entry name" value="Ig-like_fold"/>
</dbReference>
<evidence type="ECO:0000256" key="2">
    <source>
        <dbReference type="ARBA" id="ARBA00022723"/>
    </source>
</evidence>
<keyword evidence="9" id="KW-1185">Reference proteome</keyword>
<dbReference type="GO" id="GO:0031410">
    <property type="term" value="C:cytoplasmic vesicle"/>
    <property type="evidence" value="ECO:0007669"/>
    <property type="project" value="UniProtKB-KW"/>
</dbReference>
<name>A0AAV7KDU3_9METZ</name>
<evidence type="ECO:0000313" key="8">
    <source>
        <dbReference type="EMBL" id="KAI6659070.1"/>
    </source>
</evidence>
<feature type="region of interest" description="Disordered" evidence="6">
    <location>
        <begin position="91"/>
        <end position="119"/>
    </location>
</feature>
<dbReference type="GO" id="GO:0000407">
    <property type="term" value="C:phagophore assembly site"/>
    <property type="evidence" value="ECO:0007669"/>
    <property type="project" value="TreeGrafter"/>
</dbReference>
<dbReference type="GO" id="GO:0005776">
    <property type="term" value="C:autophagosome"/>
    <property type="evidence" value="ECO:0007669"/>
    <property type="project" value="UniProtKB-SubCell"/>
</dbReference>
<dbReference type="PANTHER" id="PTHR20930:SF2">
    <property type="entry name" value="NEXT TO BRCA1 GENE 1 PROTEIN"/>
    <property type="match status" value="1"/>
</dbReference>
<dbReference type="Gene3D" id="2.60.40.10">
    <property type="entry name" value="Immunoglobulins"/>
    <property type="match status" value="1"/>
</dbReference>
<comment type="caution">
    <text evidence="8">The sequence shown here is derived from an EMBL/GenBank/DDBJ whole genome shotgun (WGS) entry which is preliminary data.</text>
</comment>
<dbReference type="EMBL" id="JAKMXF010000066">
    <property type="protein sequence ID" value="KAI6659070.1"/>
    <property type="molecule type" value="Genomic_DNA"/>
</dbReference>
<evidence type="ECO:0000256" key="4">
    <source>
        <dbReference type="ARBA" id="ARBA00022833"/>
    </source>
</evidence>
<dbReference type="GO" id="GO:0008270">
    <property type="term" value="F:zinc ion binding"/>
    <property type="evidence" value="ECO:0007669"/>
    <property type="project" value="UniProtKB-KW"/>
</dbReference>
<dbReference type="GO" id="GO:0016236">
    <property type="term" value="P:macroautophagy"/>
    <property type="evidence" value="ECO:0007669"/>
    <property type="project" value="TreeGrafter"/>
</dbReference>
<dbReference type="Pfam" id="PF00569">
    <property type="entry name" value="ZZ"/>
    <property type="match status" value="1"/>
</dbReference>
<dbReference type="Proteomes" id="UP001165289">
    <property type="component" value="Unassembled WGS sequence"/>
</dbReference>